<dbReference type="InterPro" id="IPR036322">
    <property type="entry name" value="WD40_repeat_dom_sf"/>
</dbReference>
<dbReference type="InterPro" id="IPR001680">
    <property type="entry name" value="WD40_rpt"/>
</dbReference>
<dbReference type="AlphaFoldDB" id="A0AAN8JN04"/>
<feature type="repeat" description="WD" evidence="3">
    <location>
        <begin position="228"/>
        <end position="263"/>
    </location>
</feature>
<reference evidence="5 6" key="1">
    <citation type="submission" date="2024-01" db="EMBL/GenBank/DDBJ databases">
        <title>The genome of the rayed Mediterranean limpet Patella caerulea (Linnaeus, 1758).</title>
        <authorList>
            <person name="Anh-Thu Weber A."/>
            <person name="Halstead-Nussloch G."/>
        </authorList>
    </citation>
    <scope>NUCLEOTIDE SEQUENCE [LARGE SCALE GENOMIC DNA]</scope>
    <source>
        <strain evidence="5">AATW-2023a</strain>
        <tissue evidence="5">Whole specimen</tissue>
    </source>
</reference>
<keyword evidence="1 3" id="KW-0853">WD repeat</keyword>
<sequence length="532" mass="60157">MDLLKLYENDSESNSSGDDHNTTTEKNVNDNQPKLQSDFFSLQEDDKNGLSAPDYSYTKNIYVNGLEIELPQSSFWMSKDSSVQTNSNTNISTTKLISNDEEDTVSTVSQKTVSDVQVTSSQQKDKHVLLGQISDRESKVLPVQESSPFYNTMSNNILKRSIDFDIIPERKIIKTVPISAPNTKKINSNNINKENPQRRNIFFIHGKIAPLLNKTFQNKCPHKVEREWAGHNQAINRICWNNANYSHLALSASMDKTIQVWNVWSSLDSCVQTLTVHDKAVKDAVWDSSGQKILSCGYDRSCVLTCVQTGSVIKRLDHNGYVFCCKYHPCNPNLIITGSTNRILSWDLRIPDNPVSQFTYKDKLGQIQDLLFSHNGETVFSCSDVVTQNSSDKNIMAWDFKTTGILSNQIYEERYTCNRLKLHPQDTNSFLAQSQGGYIAIFSTNRPFKMNKSKRFEGHKLLGRNIGFDISSDGDIVISGSCDKTLYCYSYKTSKPFKTIETTLDYTDVAFHPVLASTVLTSSWNGQLELLH</sequence>
<evidence type="ECO:0000256" key="3">
    <source>
        <dbReference type="PROSITE-ProRule" id="PRU00221"/>
    </source>
</evidence>
<evidence type="ECO:0000313" key="6">
    <source>
        <dbReference type="Proteomes" id="UP001347796"/>
    </source>
</evidence>
<accession>A0AAN8JN04</accession>
<dbReference type="EMBL" id="JAZGQO010000007">
    <property type="protein sequence ID" value="KAK6181052.1"/>
    <property type="molecule type" value="Genomic_DNA"/>
</dbReference>
<keyword evidence="2" id="KW-0677">Repeat</keyword>
<proteinExistence type="predicted"/>
<feature type="region of interest" description="Disordered" evidence="4">
    <location>
        <begin position="1"/>
        <end position="33"/>
    </location>
</feature>
<dbReference type="PANTHER" id="PTHR44566:SF1">
    <property type="entry name" value="WD REPEAT-CONTAINING PROTEIN 25"/>
    <property type="match status" value="1"/>
</dbReference>
<dbReference type="SMART" id="SM00320">
    <property type="entry name" value="WD40"/>
    <property type="match status" value="6"/>
</dbReference>
<dbReference type="Proteomes" id="UP001347796">
    <property type="component" value="Unassembled WGS sequence"/>
</dbReference>
<dbReference type="PROSITE" id="PS50082">
    <property type="entry name" value="WD_REPEATS_2"/>
    <property type="match status" value="1"/>
</dbReference>
<dbReference type="Pfam" id="PF00400">
    <property type="entry name" value="WD40"/>
    <property type="match status" value="4"/>
</dbReference>
<evidence type="ECO:0000256" key="2">
    <source>
        <dbReference type="ARBA" id="ARBA00022737"/>
    </source>
</evidence>
<name>A0AAN8JN04_PATCE</name>
<dbReference type="SUPFAM" id="SSF50978">
    <property type="entry name" value="WD40 repeat-like"/>
    <property type="match status" value="1"/>
</dbReference>
<dbReference type="InterPro" id="IPR053053">
    <property type="entry name" value="WD_repeat_protein"/>
</dbReference>
<comment type="caution">
    <text evidence="5">The sequence shown here is derived from an EMBL/GenBank/DDBJ whole genome shotgun (WGS) entry which is preliminary data.</text>
</comment>
<dbReference type="PANTHER" id="PTHR44566">
    <property type="entry name" value="TRANSDUCIN/WD40 REPEAT-LIKE SUPERFAMILY PROTEIN"/>
    <property type="match status" value="1"/>
</dbReference>
<organism evidence="5 6">
    <name type="scientific">Patella caerulea</name>
    <name type="common">Rayed Mediterranean limpet</name>
    <dbReference type="NCBI Taxonomy" id="87958"/>
    <lineage>
        <taxon>Eukaryota</taxon>
        <taxon>Metazoa</taxon>
        <taxon>Spiralia</taxon>
        <taxon>Lophotrochozoa</taxon>
        <taxon>Mollusca</taxon>
        <taxon>Gastropoda</taxon>
        <taxon>Patellogastropoda</taxon>
        <taxon>Patelloidea</taxon>
        <taxon>Patellidae</taxon>
        <taxon>Patella</taxon>
    </lineage>
</organism>
<evidence type="ECO:0000256" key="4">
    <source>
        <dbReference type="SAM" id="MobiDB-lite"/>
    </source>
</evidence>
<gene>
    <name evidence="5" type="ORF">SNE40_008991</name>
</gene>
<protein>
    <submittedName>
        <fullName evidence="5">Uncharacterized protein</fullName>
    </submittedName>
</protein>
<feature type="compositionally biased region" description="Polar residues" evidence="4">
    <location>
        <begin position="24"/>
        <end position="33"/>
    </location>
</feature>
<keyword evidence="6" id="KW-1185">Reference proteome</keyword>
<evidence type="ECO:0000313" key="5">
    <source>
        <dbReference type="EMBL" id="KAK6181052.1"/>
    </source>
</evidence>
<dbReference type="PROSITE" id="PS00678">
    <property type="entry name" value="WD_REPEATS_1"/>
    <property type="match status" value="1"/>
</dbReference>
<evidence type="ECO:0000256" key="1">
    <source>
        <dbReference type="ARBA" id="ARBA00022574"/>
    </source>
</evidence>
<dbReference type="Gene3D" id="2.130.10.10">
    <property type="entry name" value="YVTN repeat-like/Quinoprotein amine dehydrogenase"/>
    <property type="match status" value="1"/>
</dbReference>
<dbReference type="InterPro" id="IPR015943">
    <property type="entry name" value="WD40/YVTN_repeat-like_dom_sf"/>
</dbReference>
<dbReference type="InterPro" id="IPR019775">
    <property type="entry name" value="WD40_repeat_CS"/>
</dbReference>